<dbReference type="EnsemblMetazoa" id="CJA37324.1">
    <property type="protein sequence ID" value="CJA37324.1"/>
    <property type="gene ID" value="WBGene00213171"/>
</dbReference>
<reference evidence="1" key="2">
    <citation type="submission" date="2022-06" db="UniProtKB">
        <authorList>
            <consortium name="EnsemblMetazoa"/>
        </authorList>
    </citation>
    <scope>IDENTIFICATION</scope>
    <source>
        <strain evidence="1">DF5081</strain>
    </source>
</reference>
<protein>
    <submittedName>
        <fullName evidence="1">Uncharacterized protein</fullName>
    </submittedName>
</protein>
<proteinExistence type="predicted"/>
<keyword evidence="2" id="KW-1185">Reference proteome</keyword>
<sequence>MRIHVKDGYVVESDAHLVVFADNILKSCTSKIEGTIGVLESVVNWHGKWAESEKRQEYKRHKRGGNEKTLSFFPRSHSIKMIHMPIHASSSIELHQSSVRRLRRLQNSSIVRTID</sequence>
<evidence type="ECO:0000313" key="1">
    <source>
        <dbReference type="EnsemblMetazoa" id="CJA37324.1"/>
    </source>
</evidence>
<name>A0A8R1IS93_CAEJA</name>
<organism evidence="1 2">
    <name type="scientific">Caenorhabditis japonica</name>
    <dbReference type="NCBI Taxonomy" id="281687"/>
    <lineage>
        <taxon>Eukaryota</taxon>
        <taxon>Metazoa</taxon>
        <taxon>Ecdysozoa</taxon>
        <taxon>Nematoda</taxon>
        <taxon>Chromadorea</taxon>
        <taxon>Rhabditida</taxon>
        <taxon>Rhabditina</taxon>
        <taxon>Rhabditomorpha</taxon>
        <taxon>Rhabditoidea</taxon>
        <taxon>Rhabditidae</taxon>
        <taxon>Peloderinae</taxon>
        <taxon>Caenorhabditis</taxon>
    </lineage>
</organism>
<accession>A0A8R1IS93</accession>
<dbReference type="Proteomes" id="UP000005237">
    <property type="component" value="Unassembled WGS sequence"/>
</dbReference>
<evidence type="ECO:0000313" key="2">
    <source>
        <dbReference type="Proteomes" id="UP000005237"/>
    </source>
</evidence>
<dbReference type="AlphaFoldDB" id="A0A8R1IS93"/>
<reference evidence="2" key="1">
    <citation type="submission" date="2010-08" db="EMBL/GenBank/DDBJ databases">
        <authorList>
            <consortium name="Caenorhabditis japonica Sequencing Consortium"/>
            <person name="Wilson R.K."/>
        </authorList>
    </citation>
    <scope>NUCLEOTIDE SEQUENCE [LARGE SCALE GENOMIC DNA]</scope>
    <source>
        <strain evidence="2">DF5081</strain>
    </source>
</reference>